<dbReference type="RefSeq" id="XP_075087788.1">
    <property type="nucleotide sequence ID" value="XM_075231687.1"/>
</dbReference>
<sequence>MPKMSTGETPYSLVYGTDAVIPVEVGEPSLRCFRKSGPQNDDSRRQELNEVVEQREMAYVRMVTQKQQEERYYNKRAKIRTLKVGDYVLKAKTRESKDPREGKLGTNWDGPCKIMVAASKGSFILEAVEGKRLPNNCNITHLKYFKF</sequence>
<accession>A0AC58SS39</accession>
<proteinExistence type="predicted"/>
<reference evidence="1" key="1">
    <citation type="journal article" date="2014" name="Nat. Commun.">
        <title>The tobacco genome sequence and its comparison with those of tomato and potato.</title>
        <authorList>
            <person name="Sierro N."/>
            <person name="Battey J.N."/>
            <person name="Ouadi S."/>
            <person name="Bakaher N."/>
            <person name="Bovet L."/>
            <person name="Willig A."/>
            <person name="Goepfert S."/>
            <person name="Peitsch M.C."/>
            <person name="Ivanov N.V."/>
        </authorList>
    </citation>
    <scope>NUCLEOTIDE SEQUENCE [LARGE SCALE GENOMIC DNA]</scope>
</reference>
<reference evidence="2" key="2">
    <citation type="submission" date="2025-08" db="UniProtKB">
        <authorList>
            <consortium name="RefSeq"/>
        </authorList>
    </citation>
    <scope>IDENTIFICATION</scope>
    <source>
        <tissue evidence="2">Leaf</tissue>
    </source>
</reference>
<organism evidence="1 2">
    <name type="scientific">Nicotiana tabacum</name>
    <name type="common">Common tobacco</name>
    <dbReference type="NCBI Taxonomy" id="4097"/>
    <lineage>
        <taxon>Eukaryota</taxon>
        <taxon>Viridiplantae</taxon>
        <taxon>Streptophyta</taxon>
        <taxon>Embryophyta</taxon>
        <taxon>Tracheophyta</taxon>
        <taxon>Spermatophyta</taxon>
        <taxon>Magnoliopsida</taxon>
        <taxon>eudicotyledons</taxon>
        <taxon>Gunneridae</taxon>
        <taxon>Pentapetalae</taxon>
        <taxon>asterids</taxon>
        <taxon>lamiids</taxon>
        <taxon>Solanales</taxon>
        <taxon>Solanaceae</taxon>
        <taxon>Nicotianoideae</taxon>
        <taxon>Nicotianeae</taxon>
        <taxon>Nicotiana</taxon>
    </lineage>
</organism>
<name>A0AC58SS39_TOBAC</name>
<evidence type="ECO:0000313" key="2">
    <source>
        <dbReference type="RefSeq" id="XP_075087788.1"/>
    </source>
</evidence>
<dbReference type="Proteomes" id="UP000790787">
    <property type="component" value="Chromosome 15"/>
</dbReference>
<protein>
    <submittedName>
        <fullName evidence="2">Uncharacterized protein LOC142169779</fullName>
    </submittedName>
</protein>
<keyword evidence="1" id="KW-1185">Reference proteome</keyword>
<evidence type="ECO:0000313" key="1">
    <source>
        <dbReference type="Proteomes" id="UP000790787"/>
    </source>
</evidence>
<gene>
    <name evidence="2" type="primary">LOC142169779</name>
</gene>